<dbReference type="GO" id="GO:0071973">
    <property type="term" value="P:bacterial-type flagellum-dependent cell motility"/>
    <property type="evidence" value="ECO:0007669"/>
    <property type="project" value="TreeGrafter"/>
</dbReference>
<keyword evidence="8" id="KW-0969">Cilium</keyword>
<dbReference type="Pfam" id="PF02465">
    <property type="entry name" value="FliD_N"/>
    <property type="match status" value="1"/>
</dbReference>
<comment type="function">
    <text evidence="5">Required for morphogenesis and for the elongation of the flagellar filament by facilitating polymerization of the flagellin monomers at the tip of growing filament. Forms a capping structure, which prevents flagellin subunits (transported through the central channel of the flagellum) from leaking out without polymerization at the distal end.</text>
</comment>
<dbReference type="InterPro" id="IPR010809">
    <property type="entry name" value="FliD_C"/>
</dbReference>
<dbReference type="GO" id="GO:0009424">
    <property type="term" value="C:bacterial-type flagellum hook"/>
    <property type="evidence" value="ECO:0007669"/>
    <property type="project" value="UniProtKB-UniRule"/>
</dbReference>
<evidence type="ECO:0000256" key="2">
    <source>
        <dbReference type="ARBA" id="ARBA00011255"/>
    </source>
</evidence>
<comment type="subunit">
    <text evidence="2 5">Homopentamer.</text>
</comment>
<reference evidence="9" key="1">
    <citation type="submission" date="2016-11" db="EMBL/GenBank/DDBJ databases">
        <authorList>
            <person name="Varghese N."/>
            <person name="Submissions S."/>
        </authorList>
    </citation>
    <scope>NUCLEOTIDE SEQUENCE [LARGE SCALE GENOMIC DNA]</scope>
    <source>
        <strain evidence="9">DSM 17456</strain>
    </source>
</reference>
<evidence type="ECO:0000256" key="5">
    <source>
        <dbReference type="RuleBase" id="RU362066"/>
    </source>
</evidence>
<dbReference type="PANTHER" id="PTHR30288">
    <property type="entry name" value="FLAGELLAR CAP/ASSEMBLY PROTEIN FLID"/>
    <property type="match status" value="1"/>
</dbReference>
<evidence type="ECO:0000256" key="3">
    <source>
        <dbReference type="ARBA" id="ARBA00023054"/>
    </source>
</evidence>
<dbReference type="GO" id="GO:0005576">
    <property type="term" value="C:extracellular region"/>
    <property type="evidence" value="ECO:0007669"/>
    <property type="project" value="UniProtKB-SubCell"/>
</dbReference>
<keyword evidence="5" id="KW-0964">Secreted</keyword>
<accession>A0A1N6DSB6</accession>
<protein>
    <recommendedName>
        <fullName evidence="5">Flagellar hook-associated protein 2</fullName>
        <shortName evidence="5">HAP2</shortName>
    </recommendedName>
    <alternativeName>
        <fullName evidence="5">Flagellar cap protein</fullName>
    </alternativeName>
</protein>
<organism evidence="8 9">
    <name type="scientific">Halodesulfovibrio marinisediminis DSM 17456</name>
    <dbReference type="NCBI Taxonomy" id="1121457"/>
    <lineage>
        <taxon>Bacteria</taxon>
        <taxon>Pseudomonadati</taxon>
        <taxon>Thermodesulfobacteriota</taxon>
        <taxon>Desulfovibrionia</taxon>
        <taxon>Desulfovibrionales</taxon>
        <taxon>Desulfovibrionaceae</taxon>
        <taxon>Halodesulfovibrio</taxon>
    </lineage>
</organism>
<comment type="similarity">
    <text evidence="1 5">Belongs to the FliD family.</text>
</comment>
<feature type="domain" description="Flagellar hook-associated protein 2 N-terminal" evidence="6">
    <location>
        <begin position="17"/>
        <end position="110"/>
    </location>
</feature>
<sequence>MSDYWSSKTVFAGWATKTDFNKIIDATVKTEKYRYNQLSKQEAETTFKKDQIEGLNRTVLTYKKQLESMDTIDEFLVRKVTSSKTDVVTATVKSGAQEGSHTLEVKQLASVATVSSHDIGEVAYTAAAKDMTFTYDGETYTVNVKSGMTTKELATAIATASGNKVKTSVIDLGHESKYKLQIRGMELGAGHNIGLSAELKAVLQGQKDPAVPLPPETKDIVPTPSKNAKLVVDGVDLQRGSNSVSDVTEGVTYNLNAEEPGTTVTIKVETDFDAIVANVEKFVKLTNELRTGFDLVKNYKNEDLDKKGVNYSLKGNSQIKSVEDKLKNVLATQGDGFIEGSGAGNDLYVTLSALGIKTIARKGDKNYGKLEFDKNAAVIKGGTKTFMDLLKADPEAVAKVFAAEGEGSSSNSSVLEYNSSMYSFGFTKPGTYAIEYDGGTLPTTGESHDITMKINGVERKVGYNVSTRIATVNEGDAKGLAFKVVDTSAGTHSATIAIKEGKVKETIRALDEITEVEKGTFVVMIKGYKKQIDDPASGLKKKMADELARVTALEKRLIAQYAATEKTLANYQNIQKMLEFQLKSQLAKD</sequence>
<dbReference type="EMBL" id="FSRG01000003">
    <property type="protein sequence ID" value="SIN73630.1"/>
    <property type="molecule type" value="Genomic_DNA"/>
</dbReference>
<keyword evidence="4 5" id="KW-0975">Bacterial flagellum</keyword>
<evidence type="ECO:0000259" key="6">
    <source>
        <dbReference type="Pfam" id="PF02465"/>
    </source>
</evidence>
<evidence type="ECO:0000313" key="9">
    <source>
        <dbReference type="Proteomes" id="UP000184694"/>
    </source>
</evidence>
<gene>
    <name evidence="8" type="ORF">SAMN02745161_0439</name>
</gene>
<dbReference type="OrthoDB" id="5484186at2"/>
<dbReference type="STRING" id="1121457.SAMN02745161_0439"/>
<dbReference type="RefSeq" id="WP_074215318.1">
    <property type="nucleotide sequence ID" value="NZ_FSRG01000003.1"/>
</dbReference>
<dbReference type="Proteomes" id="UP000184694">
    <property type="component" value="Unassembled WGS sequence"/>
</dbReference>
<evidence type="ECO:0000256" key="4">
    <source>
        <dbReference type="ARBA" id="ARBA00023143"/>
    </source>
</evidence>
<evidence type="ECO:0000313" key="8">
    <source>
        <dbReference type="EMBL" id="SIN73630.1"/>
    </source>
</evidence>
<dbReference type="GO" id="GO:0009421">
    <property type="term" value="C:bacterial-type flagellum filament cap"/>
    <property type="evidence" value="ECO:0007669"/>
    <property type="project" value="InterPro"/>
</dbReference>
<keyword evidence="8" id="KW-0966">Cell projection</keyword>
<dbReference type="PANTHER" id="PTHR30288:SF0">
    <property type="entry name" value="FLAGELLAR HOOK-ASSOCIATED PROTEIN 2"/>
    <property type="match status" value="1"/>
</dbReference>
<dbReference type="GO" id="GO:0007155">
    <property type="term" value="P:cell adhesion"/>
    <property type="evidence" value="ECO:0007669"/>
    <property type="project" value="InterPro"/>
</dbReference>
<feature type="domain" description="Flagellar hook-associated protein 2 C-terminal" evidence="7">
    <location>
        <begin position="226"/>
        <end position="572"/>
    </location>
</feature>
<dbReference type="InterPro" id="IPR040026">
    <property type="entry name" value="FliD"/>
</dbReference>
<keyword evidence="9" id="KW-1185">Reference proteome</keyword>
<comment type="subcellular location">
    <subcellularLocation>
        <location evidence="5">Secreted</location>
    </subcellularLocation>
    <subcellularLocation>
        <location evidence="5">Bacterial flagellum</location>
    </subcellularLocation>
</comment>
<keyword evidence="8" id="KW-0282">Flagellum</keyword>
<dbReference type="InterPro" id="IPR003481">
    <property type="entry name" value="FliD_N"/>
</dbReference>
<proteinExistence type="inferred from homology"/>
<name>A0A1N6DSB6_9BACT</name>
<dbReference type="AlphaFoldDB" id="A0A1N6DSB6"/>
<keyword evidence="3" id="KW-0175">Coiled coil</keyword>
<evidence type="ECO:0000256" key="1">
    <source>
        <dbReference type="ARBA" id="ARBA00009764"/>
    </source>
</evidence>
<dbReference type="Pfam" id="PF07195">
    <property type="entry name" value="FliD_C"/>
    <property type="match status" value="1"/>
</dbReference>
<evidence type="ECO:0000259" key="7">
    <source>
        <dbReference type="Pfam" id="PF07195"/>
    </source>
</evidence>